<comment type="caution">
    <text evidence="14">The sequence shown here is derived from an EMBL/GenBank/DDBJ whole genome shotgun (WGS) entry which is preliminary data.</text>
</comment>
<comment type="similarity">
    <text evidence="1">Belongs to the peptidase M4 family.</text>
</comment>
<dbReference type="GO" id="GO:0006508">
    <property type="term" value="P:proteolysis"/>
    <property type="evidence" value="ECO:0007669"/>
    <property type="project" value="UniProtKB-KW"/>
</dbReference>
<sequence length="940" mass="99124">MSARRRVVALSATALALGGLSVIPMAPPASAEPDPVATYQDRAGVPLSIHRTADGDADFIGSKTEAVDPLGATVKPAKAARTHLDRAAGALGTDKKDLRETSTSKAVGGGSVTRFEQYVDGLPVLGGEVVVGLDKDRGLTSAATNLSDATATEVSQPDESKHAEAKAAAKAVVAKAHDGATGLTVDDEGAWLYDDDLVRGPEIGEASVFRFSVTNGSTIRETVLAHAGTGRVLMHINEITHANRRICDNANVRAAANGCADTSSTVKRREGDAPTGLADVDKAYDMLGATSELYASLGLDLTEEIGWSSGVAGKAITATTRYCEPTQPGYTPPCPMDNAFWNGQEIYLGQGLVVDDIVAHELTHGVIERSSNLFYWYESGAINESMADIMGEILDHRYDTPGDSPTDWRMGEDSSFGAIRDLANPTLHDQPDRMTSSLWEADDLSYYADGGGVHTNSGVGNKTAYLISQGGTFNGRTITGIDAGDPTLQKTATLYLYAIQHLVSGSQYADLRRTLANGCSALVAAGTAGFTANDCTQVNLATDATELAKSPTKAGATRPAEAPNTCPAGSTGKATMATPSLSRGVLWNQAPDAAQGIPANDRDGNGSDFGMNPDPETYGDPTASGLTTAGIQVPAGKRTYLRFSHWYLFEWYTGSDPAYPTPEYYDGGEARLLVNGVATAIPSTAWVNGPKQKLLLNNPTRPLTGFGGDSNGWMSSRVDLSAFAGKTVQFQWVVRGNSRYSAIGWFVDGIELYTCNPQTIASTAPPTISGTPRVGYTLTATKGSWSPTATSVKYQWLRNGVAISGATASTYKLAGADHTKEIRVRVTAYSSTWPAANPGVRTSAGTARIAAGYLTAATPTIGGTRRVGYLLTAYPGSWKPSGITFSYQWLRNGVPISGATGKSYRLRSVDRGDRIRVRVTGRKAGYYTKTATSAATSTIR</sequence>
<dbReference type="InterPro" id="IPR013856">
    <property type="entry name" value="Peptidase_M4_domain"/>
</dbReference>
<keyword evidence="6" id="KW-0862">Zinc</keyword>
<dbReference type="Gene3D" id="3.10.450.490">
    <property type="match status" value="1"/>
</dbReference>
<keyword evidence="3" id="KW-0479">Metal-binding</keyword>
<evidence type="ECO:0008006" key="16">
    <source>
        <dbReference type="Google" id="ProtNLM"/>
    </source>
</evidence>
<proteinExistence type="inferred from homology"/>
<dbReference type="PANTHER" id="PTHR33794">
    <property type="entry name" value="BACILLOLYSIN"/>
    <property type="match status" value="1"/>
</dbReference>
<evidence type="ECO:0000256" key="5">
    <source>
        <dbReference type="ARBA" id="ARBA00022801"/>
    </source>
</evidence>
<feature type="domain" description="FTP" evidence="13">
    <location>
        <begin position="97"/>
        <end position="141"/>
    </location>
</feature>
<feature type="region of interest" description="Disordered" evidence="9">
    <location>
        <begin position="549"/>
        <end position="573"/>
    </location>
</feature>
<dbReference type="GO" id="GO:0004222">
    <property type="term" value="F:metalloendopeptidase activity"/>
    <property type="evidence" value="ECO:0007669"/>
    <property type="project" value="InterPro"/>
</dbReference>
<evidence type="ECO:0000259" key="11">
    <source>
        <dbReference type="Pfam" id="PF01447"/>
    </source>
</evidence>
<evidence type="ECO:0000256" key="9">
    <source>
        <dbReference type="SAM" id="MobiDB-lite"/>
    </source>
</evidence>
<organism evidence="14 15">
    <name type="scientific">Nocardioides turkmenicus</name>
    <dbReference type="NCBI Taxonomy" id="2711220"/>
    <lineage>
        <taxon>Bacteria</taxon>
        <taxon>Bacillati</taxon>
        <taxon>Actinomycetota</taxon>
        <taxon>Actinomycetes</taxon>
        <taxon>Propionibacteriales</taxon>
        <taxon>Nocardioidaceae</taxon>
        <taxon>Nocardioides</taxon>
    </lineage>
</organism>
<feature type="active site" description="Proton donor" evidence="8">
    <location>
        <position position="454"/>
    </location>
</feature>
<gene>
    <name evidence="14" type="ORF">G5C66_05755</name>
</gene>
<evidence type="ECO:0000313" key="15">
    <source>
        <dbReference type="Proteomes" id="UP000483261"/>
    </source>
</evidence>
<dbReference type="RefSeq" id="WP_165110011.1">
    <property type="nucleotide sequence ID" value="NZ_JAALAA010000004.1"/>
</dbReference>
<evidence type="ECO:0000256" key="10">
    <source>
        <dbReference type="SAM" id="SignalP"/>
    </source>
</evidence>
<dbReference type="InterPro" id="IPR050728">
    <property type="entry name" value="Zinc_Metalloprotease_M4"/>
</dbReference>
<dbReference type="InterPro" id="IPR011096">
    <property type="entry name" value="FTP_domain"/>
</dbReference>
<evidence type="ECO:0000256" key="2">
    <source>
        <dbReference type="ARBA" id="ARBA00022670"/>
    </source>
</evidence>
<protein>
    <recommendedName>
        <fullName evidence="16">M4 family metallopeptidase</fullName>
    </recommendedName>
</protein>
<keyword evidence="7" id="KW-0482">Metalloprotease</keyword>
<dbReference type="Gene3D" id="3.10.170.10">
    <property type="match status" value="1"/>
</dbReference>
<dbReference type="Gene3D" id="1.10.390.10">
    <property type="entry name" value="Neutral Protease Domain 2"/>
    <property type="match status" value="1"/>
</dbReference>
<dbReference type="InterPro" id="IPR001570">
    <property type="entry name" value="Peptidase_M4_C_domain"/>
</dbReference>
<evidence type="ECO:0000259" key="12">
    <source>
        <dbReference type="Pfam" id="PF02868"/>
    </source>
</evidence>
<dbReference type="Pfam" id="PF01447">
    <property type="entry name" value="Peptidase_M4"/>
    <property type="match status" value="1"/>
</dbReference>
<feature type="chain" id="PRO_5026987367" description="M4 family metallopeptidase" evidence="10">
    <location>
        <begin position="32"/>
        <end position="940"/>
    </location>
</feature>
<accession>A0A6M1QWG4</accession>
<feature type="domain" description="Peptidase M4" evidence="11">
    <location>
        <begin position="335"/>
        <end position="368"/>
    </location>
</feature>
<dbReference type="CDD" id="cd09597">
    <property type="entry name" value="M4_TLP"/>
    <property type="match status" value="1"/>
</dbReference>
<dbReference type="Gene3D" id="2.60.40.2700">
    <property type="match status" value="2"/>
</dbReference>
<dbReference type="Pfam" id="PF02868">
    <property type="entry name" value="Peptidase_M4_C"/>
    <property type="match status" value="1"/>
</dbReference>
<evidence type="ECO:0000256" key="1">
    <source>
        <dbReference type="ARBA" id="ARBA00009388"/>
    </source>
</evidence>
<dbReference type="AlphaFoldDB" id="A0A6M1QWG4"/>
<dbReference type="PROSITE" id="PS51318">
    <property type="entry name" value="TAT"/>
    <property type="match status" value="1"/>
</dbReference>
<evidence type="ECO:0000313" key="14">
    <source>
        <dbReference type="EMBL" id="NGN92244.1"/>
    </source>
</evidence>
<dbReference type="InterPro" id="IPR006311">
    <property type="entry name" value="TAT_signal"/>
</dbReference>
<evidence type="ECO:0000256" key="7">
    <source>
        <dbReference type="ARBA" id="ARBA00023049"/>
    </source>
</evidence>
<dbReference type="GO" id="GO:0046872">
    <property type="term" value="F:metal ion binding"/>
    <property type="evidence" value="ECO:0007669"/>
    <property type="project" value="UniProtKB-KW"/>
</dbReference>
<keyword evidence="2" id="KW-0645">Protease</keyword>
<dbReference type="Pfam" id="PF07504">
    <property type="entry name" value="FTP"/>
    <property type="match status" value="1"/>
</dbReference>
<dbReference type="SUPFAM" id="SSF55486">
    <property type="entry name" value="Metalloproteases ('zincins'), catalytic domain"/>
    <property type="match status" value="1"/>
</dbReference>
<feature type="signal peptide" evidence="10">
    <location>
        <begin position="1"/>
        <end position="31"/>
    </location>
</feature>
<evidence type="ECO:0000256" key="4">
    <source>
        <dbReference type="ARBA" id="ARBA00022729"/>
    </source>
</evidence>
<dbReference type="InterPro" id="IPR023612">
    <property type="entry name" value="Peptidase_M4"/>
</dbReference>
<reference evidence="14 15" key="1">
    <citation type="submission" date="2020-02" db="EMBL/GenBank/DDBJ databases">
        <title>Whole-genome analyses of novel actinobacteria.</title>
        <authorList>
            <person name="Sahin N."/>
        </authorList>
    </citation>
    <scope>NUCLEOTIDE SEQUENCE [LARGE SCALE GENOMIC DNA]</scope>
    <source>
        <strain evidence="14 15">KC13</strain>
    </source>
</reference>
<evidence type="ECO:0000256" key="6">
    <source>
        <dbReference type="ARBA" id="ARBA00022833"/>
    </source>
</evidence>
<keyword evidence="5" id="KW-0378">Hydrolase</keyword>
<dbReference type="PANTHER" id="PTHR33794:SF1">
    <property type="entry name" value="BACILLOLYSIN"/>
    <property type="match status" value="1"/>
</dbReference>
<keyword evidence="4 10" id="KW-0732">Signal</keyword>
<name>A0A6M1QWG4_9ACTN</name>
<feature type="active site" evidence="8">
    <location>
        <position position="361"/>
    </location>
</feature>
<dbReference type="PRINTS" id="PR00730">
    <property type="entry name" value="THERMOLYSIN"/>
</dbReference>
<evidence type="ECO:0000256" key="3">
    <source>
        <dbReference type="ARBA" id="ARBA00022723"/>
    </source>
</evidence>
<feature type="domain" description="Peptidase M4 C-terminal" evidence="12">
    <location>
        <begin position="371"/>
        <end position="523"/>
    </location>
</feature>
<dbReference type="Proteomes" id="UP000483261">
    <property type="component" value="Unassembled WGS sequence"/>
</dbReference>
<dbReference type="EMBL" id="JAALAA010000004">
    <property type="protein sequence ID" value="NGN92244.1"/>
    <property type="molecule type" value="Genomic_DNA"/>
</dbReference>
<evidence type="ECO:0000256" key="8">
    <source>
        <dbReference type="PIRSR" id="PIRSR623612-1"/>
    </source>
</evidence>
<evidence type="ECO:0000259" key="13">
    <source>
        <dbReference type="Pfam" id="PF07504"/>
    </source>
</evidence>
<dbReference type="InterPro" id="IPR027268">
    <property type="entry name" value="Peptidase_M4/M1_CTD_sf"/>
</dbReference>
<keyword evidence="15" id="KW-1185">Reference proteome</keyword>